<protein>
    <submittedName>
        <fullName evidence="1">Uncharacterized protein</fullName>
    </submittedName>
</protein>
<name>A0A0A9EYZ4_ARUDO</name>
<reference evidence="1" key="1">
    <citation type="submission" date="2014-09" db="EMBL/GenBank/DDBJ databases">
        <authorList>
            <person name="Magalhaes I.L.F."/>
            <person name="Oliveira U."/>
            <person name="Santos F.R."/>
            <person name="Vidigal T.H.D.A."/>
            <person name="Brescovit A.D."/>
            <person name="Santos A.J."/>
        </authorList>
    </citation>
    <scope>NUCLEOTIDE SEQUENCE</scope>
    <source>
        <tissue evidence="1">Shoot tissue taken approximately 20 cm above the soil surface</tissue>
    </source>
</reference>
<sequence>MDCPMQQKGDL</sequence>
<accession>A0A0A9EYZ4</accession>
<proteinExistence type="predicted"/>
<evidence type="ECO:0000313" key="1">
    <source>
        <dbReference type="EMBL" id="JAE01253.1"/>
    </source>
</evidence>
<reference evidence="1" key="2">
    <citation type="journal article" date="2015" name="Data Brief">
        <title>Shoot transcriptome of the giant reed, Arundo donax.</title>
        <authorList>
            <person name="Barrero R.A."/>
            <person name="Guerrero F.D."/>
            <person name="Moolhuijzen P."/>
            <person name="Goolsby J.A."/>
            <person name="Tidwell J."/>
            <person name="Bellgard S.E."/>
            <person name="Bellgard M.I."/>
        </authorList>
    </citation>
    <scope>NUCLEOTIDE SEQUENCE</scope>
    <source>
        <tissue evidence="1">Shoot tissue taken approximately 20 cm above the soil surface</tissue>
    </source>
</reference>
<dbReference type="EMBL" id="GBRH01196643">
    <property type="protein sequence ID" value="JAE01253.1"/>
    <property type="molecule type" value="Transcribed_RNA"/>
</dbReference>
<organism evidence="1">
    <name type="scientific">Arundo donax</name>
    <name type="common">Giant reed</name>
    <name type="synonym">Donax arundinaceus</name>
    <dbReference type="NCBI Taxonomy" id="35708"/>
    <lineage>
        <taxon>Eukaryota</taxon>
        <taxon>Viridiplantae</taxon>
        <taxon>Streptophyta</taxon>
        <taxon>Embryophyta</taxon>
        <taxon>Tracheophyta</taxon>
        <taxon>Spermatophyta</taxon>
        <taxon>Magnoliopsida</taxon>
        <taxon>Liliopsida</taxon>
        <taxon>Poales</taxon>
        <taxon>Poaceae</taxon>
        <taxon>PACMAD clade</taxon>
        <taxon>Arundinoideae</taxon>
        <taxon>Arundineae</taxon>
        <taxon>Arundo</taxon>
    </lineage>
</organism>